<comment type="caution">
    <text evidence="2">The sequence shown here is derived from an EMBL/GenBank/DDBJ whole genome shotgun (WGS) entry which is preliminary data.</text>
</comment>
<evidence type="ECO:0000256" key="1">
    <source>
        <dbReference type="SAM" id="MobiDB-lite"/>
    </source>
</evidence>
<dbReference type="EMBL" id="JAUUTY010000006">
    <property type="protein sequence ID" value="KAK1619061.1"/>
    <property type="molecule type" value="Genomic_DNA"/>
</dbReference>
<keyword evidence="3" id="KW-1185">Reference proteome</keyword>
<sequence>MVGAVRKRAEFPDEGSAYGSGANGNLLIGLGAPCKKVKVGRPSTSRERAPYEDMGKRSRFCIICKKTGHKKITCPDRGDQPKQPRKEGRCSRCAHVISRAPVGNI</sequence>
<evidence type="ECO:0000313" key="3">
    <source>
        <dbReference type="Proteomes" id="UP001231189"/>
    </source>
</evidence>
<protein>
    <submittedName>
        <fullName evidence="2">Uncharacterized protein</fullName>
    </submittedName>
</protein>
<dbReference type="InterPro" id="IPR036875">
    <property type="entry name" value="Znf_CCHC_sf"/>
</dbReference>
<proteinExistence type="predicted"/>
<feature type="region of interest" description="Disordered" evidence="1">
    <location>
        <begin position="1"/>
        <end position="24"/>
    </location>
</feature>
<dbReference type="AlphaFoldDB" id="A0AAD8RE67"/>
<reference evidence="2" key="1">
    <citation type="submission" date="2023-07" db="EMBL/GenBank/DDBJ databases">
        <title>A chromosome-level genome assembly of Lolium multiflorum.</title>
        <authorList>
            <person name="Chen Y."/>
            <person name="Copetti D."/>
            <person name="Kolliker R."/>
            <person name="Studer B."/>
        </authorList>
    </citation>
    <scope>NUCLEOTIDE SEQUENCE</scope>
    <source>
        <strain evidence="2">02402/16</strain>
        <tissue evidence="2">Leaf</tissue>
    </source>
</reference>
<evidence type="ECO:0000313" key="2">
    <source>
        <dbReference type="EMBL" id="KAK1619061.1"/>
    </source>
</evidence>
<organism evidence="2 3">
    <name type="scientific">Lolium multiflorum</name>
    <name type="common">Italian ryegrass</name>
    <name type="synonym">Lolium perenne subsp. multiflorum</name>
    <dbReference type="NCBI Taxonomy" id="4521"/>
    <lineage>
        <taxon>Eukaryota</taxon>
        <taxon>Viridiplantae</taxon>
        <taxon>Streptophyta</taxon>
        <taxon>Embryophyta</taxon>
        <taxon>Tracheophyta</taxon>
        <taxon>Spermatophyta</taxon>
        <taxon>Magnoliopsida</taxon>
        <taxon>Liliopsida</taxon>
        <taxon>Poales</taxon>
        <taxon>Poaceae</taxon>
        <taxon>BOP clade</taxon>
        <taxon>Pooideae</taxon>
        <taxon>Poodae</taxon>
        <taxon>Poeae</taxon>
        <taxon>Poeae Chloroplast Group 2 (Poeae type)</taxon>
        <taxon>Loliodinae</taxon>
        <taxon>Loliinae</taxon>
        <taxon>Lolium</taxon>
    </lineage>
</organism>
<accession>A0AAD8RE67</accession>
<dbReference type="GO" id="GO:0008270">
    <property type="term" value="F:zinc ion binding"/>
    <property type="evidence" value="ECO:0007669"/>
    <property type="project" value="InterPro"/>
</dbReference>
<dbReference type="Proteomes" id="UP001231189">
    <property type="component" value="Unassembled WGS sequence"/>
</dbReference>
<gene>
    <name evidence="2" type="ORF">QYE76_024578</name>
</gene>
<dbReference type="GO" id="GO:0003676">
    <property type="term" value="F:nucleic acid binding"/>
    <property type="evidence" value="ECO:0007669"/>
    <property type="project" value="InterPro"/>
</dbReference>
<dbReference type="SUPFAM" id="SSF57756">
    <property type="entry name" value="Retrovirus zinc finger-like domains"/>
    <property type="match status" value="1"/>
</dbReference>
<name>A0AAD8RE67_LOLMU</name>